<feature type="compositionally biased region" description="Low complexity" evidence="1">
    <location>
        <begin position="720"/>
        <end position="731"/>
    </location>
</feature>
<feature type="compositionally biased region" description="Basic and acidic residues" evidence="1">
    <location>
        <begin position="523"/>
        <end position="534"/>
    </location>
</feature>
<gene>
    <name evidence="3" type="ORF">GSLYS_00016710001</name>
</gene>
<feature type="compositionally biased region" description="Acidic residues" evidence="1">
    <location>
        <begin position="801"/>
        <end position="814"/>
    </location>
</feature>
<dbReference type="AlphaFoldDB" id="A0AAV2I9E5"/>
<keyword evidence="4" id="KW-1185">Reference proteome</keyword>
<dbReference type="InterPro" id="IPR011993">
    <property type="entry name" value="PH-like_dom_sf"/>
</dbReference>
<feature type="compositionally biased region" description="Pro residues" evidence="1">
    <location>
        <begin position="769"/>
        <end position="792"/>
    </location>
</feature>
<feature type="region of interest" description="Disordered" evidence="1">
    <location>
        <begin position="428"/>
        <end position="449"/>
    </location>
</feature>
<evidence type="ECO:0000259" key="2">
    <source>
        <dbReference type="PROSITE" id="PS51064"/>
    </source>
</evidence>
<dbReference type="Proteomes" id="UP001497497">
    <property type="component" value="Unassembled WGS sequence"/>
</dbReference>
<feature type="domain" description="IRS-type PTB" evidence="2">
    <location>
        <begin position="110"/>
        <end position="215"/>
    </location>
</feature>
<name>A0AAV2I9E5_LYMST</name>
<comment type="caution">
    <text evidence="3">The sequence shown here is derived from an EMBL/GenBank/DDBJ whole genome shotgun (WGS) entry which is preliminary data.</text>
</comment>
<feature type="compositionally biased region" description="Polar residues" evidence="1">
    <location>
        <begin position="502"/>
        <end position="522"/>
    </location>
</feature>
<feature type="region of interest" description="Disordered" evidence="1">
    <location>
        <begin position="708"/>
        <end position="845"/>
    </location>
</feature>
<dbReference type="PROSITE" id="PS51064">
    <property type="entry name" value="IRS_PTB"/>
    <property type="match status" value="1"/>
</dbReference>
<organism evidence="3 4">
    <name type="scientific">Lymnaea stagnalis</name>
    <name type="common">Great pond snail</name>
    <name type="synonym">Helix stagnalis</name>
    <dbReference type="NCBI Taxonomy" id="6523"/>
    <lineage>
        <taxon>Eukaryota</taxon>
        <taxon>Metazoa</taxon>
        <taxon>Spiralia</taxon>
        <taxon>Lophotrochozoa</taxon>
        <taxon>Mollusca</taxon>
        <taxon>Gastropoda</taxon>
        <taxon>Heterobranchia</taxon>
        <taxon>Euthyneura</taxon>
        <taxon>Panpulmonata</taxon>
        <taxon>Hygrophila</taxon>
        <taxon>Lymnaeoidea</taxon>
        <taxon>Lymnaeidae</taxon>
        <taxon>Lymnaea</taxon>
    </lineage>
</organism>
<proteinExistence type="predicted"/>
<feature type="region of interest" description="Disordered" evidence="1">
    <location>
        <begin position="502"/>
        <end position="586"/>
    </location>
</feature>
<dbReference type="SUPFAM" id="SSF50729">
    <property type="entry name" value="PH domain-like"/>
    <property type="match status" value="2"/>
</dbReference>
<feature type="region of interest" description="Disordered" evidence="1">
    <location>
        <begin position="465"/>
        <end position="487"/>
    </location>
</feature>
<feature type="compositionally biased region" description="Polar residues" evidence="1">
    <location>
        <begin position="535"/>
        <end position="556"/>
    </location>
</feature>
<dbReference type="Gene3D" id="2.30.29.30">
    <property type="entry name" value="Pleckstrin-homology domain (PH domain)/Phosphotyrosine-binding domain (PTB)"/>
    <property type="match status" value="2"/>
</dbReference>
<dbReference type="PANTHER" id="PTHR21636:SF2">
    <property type="entry name" value="PROTEIN DOK-7"/>
    <property type="match status" value="1"/>
</dbReference>
<dbReference type="SMART" id="SM01244">
    <property type="entry name" value="IRS"/>
    <property type="match status" value="1"/>
</dbReference>
<dbReference type="GO" id="GO:0019901">
    <property type="term" value="F:protein kinase binding"/>
    <property type="evidence" value="ECO:0007669"/>
    <property type="project" value="InterPro"/>
</dbReference>
<protein>
    <recommendedName>
        <fullName evidence="2">IRS-type PTB domain-containing protein</fullName>
    </recommendedName>
</protein>
<evidence type="ECO:0000313" key="4">
    <source>
        <dbReference type="Proteomes" id="UP001497497"/>
    </source>
</evidence>
<feature type="compositionally biased region" description="Low complexity" evidence="1">
    <location>
        <begin position="744"/>
        <end position="768"/>
    </location>
</feature>
<accession>A0AAV2I9E5</accession>
<feature type="compositionally biased region" description="Basic and acidic residues" evidence="1">
    <location>
        <begin position="557"/>
        <end position="569"/>
    </location>
</feature>
<reference evidence="3 4" key="1">
    <citation type="submission" date="2024-04" db="EMBL/GenBank/DDBJ databases">
        <authorList>
            <consortium name="Genoscope - CEA"/>
            <person name="William W."/>
        </authorList>
    </citation>
    <scope>NUCLEOTIDE SEQUENCE [LARGE SCALE GENOMIC DNA]</scope>
</reference>
<feature type="compositionally biased region" description="Low complexity" evidence="1">
    <location>
        <begin position="466"/>
        <end position="487"/>
    </location>
</feature>
<dbReference type="InterPro" id="IPR037746">
    <property type="entry name" value="Dok-7"/>
</dbReference>
<evidence type="ECO:0000256" key="1">
    <source>
        <dbReference type="SAM" id="MobiDB-lite"/>
    </source>
</evidence>
<feature type="non-terminal residue" evidence="3">
    <location>
        <position position="881"/>
    </location>
</feature>
<dbReference type="EMBL" id="CAXITT010000530">
    <property type="protein sequence ID" value="CAL1543176.1"/>
    <property type="molecule type" value="Genomic_DNA"/>
</dbReference>
<dbReference type="PANTHER" id="PTHR21636">
    <property type="entry name" value="PROTEIN DOK-7"/>
    <property type="match status" value="1"/>
</dbReference>
<evidence type="ECO:0000313" key="3">
    <source>
        <dbReference type="EMBL" id="CAL1543176.1"/>
    </source>
</evidence>
<sequence>MAAATTVVEGKIKFREGKKWKPRWCVLKKPSPVADQLQVVLFKDVNEVVKDDPKPKSVFALDSFFGLDSGFPFDRETNVLAIICQKQVHLMAFDLSEKMIEFEIRIRQSLGEENQFPVTVVKAPSNSRLPKEQVRMMIHDLRFCLIAQAPPKILLSWNIEDLRRFGATDGKFCFEGGTRCGKGTGVFALHSEQAEDIADIVKLASTGKMSNCHRKFKNRRRLSSDVENENENMDQLNYTTVTLPIEVTPNQGNIANTERYTTRPLSWSQGLATSQHLSESSGQCSSPAKTVLRPRSGQEYVLIQRILRLPHTGQEMPSPPSKVFNFDPHFETLSHFSSLQSSPQHSPNFSSMADTTRSCNSFHCDAWDRDHSSRNSLQRHPHPLKHITTAVSSPCSSPHTVMPQLQPYLTDEQLSSHSNTIEDSIFFPRDRSDTSSQPPSPYHQPSPSIHLHYPIYVNQEYIPKQHSTSPSIRSSSTSSSHSSTSPIKAGVHSLMTLFFSPKHTSSSDSHASRPTNRVSCNTRHSESDATKLEKNSFSLPPRRSSQVLSLPVNVQRSHSDPKRLEKGEKPVLSLPPKQPITGHVPKEPIVGHSSKVHKQEYDKFANSSIISRRRLQCTEVKVEGQSLDSVVNSCRLPETEPSDSVGHRLQIPQLKSSGYKNIDTFNAAAAVASSSAHATTVSYTPLTGHLSLLPNISELIIPSNEVHSTDENLHSPGTKSSLNSLSYGSNSYPPPPLIPRRHTSSSSPLSSRSSSSSDISDSPPSYYAPSPPAMLPALPPREPLMPPIPLPSPAVTSSPSETDEVLPLSDEEQELNYIEVDMTKTRSAATPSRPPAYVRRSKRVQQKKEKDYAKLRYVLIDHSATKALMEARQEHVQARDG</sequence>
<dbReference type="Pfam" id="PF02174">
    <property type="entry name" value="IRS"/>
    <property type="match status" value="1"/>
</dbReference>
<dbReference type="InterPro" id="IPR002404">
    <property type="entry name" value="IRS_PTB"/>
</dbReference>
<dbReference type="SMART" id="SM00310">
    <property type="entry name" value="PTBI"/>
    <property type="match status" value="1"/>
</dbReference>
<dbReference type="GO" id="GO:0007528">
    <property type="term" value="P:neuromuscular junction development"/>
    <property type="evidence" value="ECO:0007669"/>
    <property type="project" value="TreeGrafter"/>
</dbReference>